<dbReference type="Pfam" id="PF08281">
    <property type="entry name" value="Sigma70_r4_2"/>
    <property type="match status" value="1"/>
</dbReference>
<evidence type="ECO:0000256" key="1">
    <source>
        <dbReference type="ARBA" id="ARBA00010641"/>
    </source>
</evidence>
<keyword evidence="4" id="KW-0804">Transcription</keyword>
<proteinExistence type="inferred from homology"/>
<name>A0ABU3PZW7_9ACTN</name>
<dbReference type="InterPro" id="IPR014284">
    <property type="entry name" value="RNA_pol_sigma-70_dom"/>
</dbReference>
<evidence type="ECO:0000256" key="5">
    <source>
        <dbReference type="SAM" id="MobiDB-lite"/>
    </source>
</evidence>
<dbReference type="SUPFAM" id="SSF88946">
    <property type="entry name" value="Sigma2 domain of RNA polymerase sigma factors"/>
    <property type="match status" value="1"/>
</dbReference>
<dbReference type="Gene3D" id="1.10.1740.10">
    <property type="match status" value="1"/>
</dbReference>
<dbReference type="SUPFAM" id="SSF88659">
    <property type="entry name" value="Sigma3 and sigma4 domains of RNA polymerase sigma factors"/>
    <property type="match status" value="1"/>
</dbReference>
<evidence type="ECO:0000259" key="6">
    <source>
        <dbReference type="Pfam" id="PF04542"/>
    </source>
</evidence>
<dbReference type="InterPro" id="IPR039425">
    <property type="entry name" value="RNA_pol_sigma-70-like"/>
</dbReference>
<dbReference type="InterPro" id="IPR013324">
    <property type="entry name" value="RNA_pol_sigma_r3/r4-like"/>
</dbReference>
<feature type="region of interest" description="Disordered" evidence="5">
    <location>
        <begin position="53"/>
        <end position="100"/>
    </location>
</feature>
<dbReference type="CDD" id="cd06171">
    <property type="entry name" value="Sigma70_r4"/>
    <property type="match status" value="1"/>
</dbReference>
<feature type="compositionally biased region" description="Low complexity" evidence="5">
    <location>
        <begin position="58"/>
        <end position="80"/>
    </location>
</feature>
<evidence type="ECO:0000259" key="7">
    <source>
        <dbReference type="Pfam" id="PF08281"/>
    </source>
</evidence>
<gene>
    <name evidence="8" type="ORF">RDV89_17050</name>
</gene>
<dbReference type="NCBIfam" id="TIGR02937">
    <property type="entry name" value="sigma70-ECF"/>
    <property type="match status" value="1"/>
</dbReference>
<keyword evidence="9" id="KW-1185">Reference proteome</keyword>
<evidence type="ECO:0000256" key="3">
    <source>
        <dbReference type="ARBA" id="ARBA00023082"/>
    </source>
</evidence>
<dbReference type="PANTHER" id="PTHR43133:SF57">
    <property type="entry name" value="RNA POLYMERASE SIGMA-70 FACTOR"/>
    <property type="match status" value="1"/>
</dbReference>
<keyword evidence="3" id="KW-0731">Sigma factor</keyword>
<sequence length="284" mass="30503">MSWSSPRARAVERGLDALRLQVAAVLAPQVAPAGGPGWATSLTIAASLDAAGTGGTRAGTATSSAGGTTTTGPSAGPDAGTDAEADDGAQAHSASDSPEERERLIALVELARGGDKEAFGLLYDHYHGPVYRFLYYRTRSVTLAEDLTSETFFRALRRMNDFRWQGRDFGAWLTTIARNLATDHFKAGRTRLETTVEDMGVHDDGHEEGPESTVLTSMTNEILMEALGRLPAEQQECLVLRFLQGMSIAETAAALERSEGAVKQLQLRGVRNLAKLMPEGIREQ</sequence>
<dbReference type="Pfam" id="PF04542">
    <property type="entry name" value="Sigma70_r2"/>
    <property type="match status" value="1"/>
</dbReference>
<evidence type="ECO:0000313" key="8">
    <source>
        <dbReference type="EMBL" id="MDT9594798.1"/>
    </source>
</evidence>
<organism evidence="8 9">
    <name type="scientific">Nocardioides imazamoxiresistens</name>
    <dbReference type="NCBI Taxonomy" id="3231893"/>
    <lineage>
        <taxon>Bacteria</taxon>
        <taxon>Bacillati</taxon>
        <taxon>Actinomycetota</taxon>
        <taxon>Actinomycetes</taxon>
        <taxon>Propionibacteriales</taxon>
        <taxon>Nocardioidaceae</taxon>
        <taxon>Nocardioides</taxon>
    </lineage>
</organism>
<evidence type="ECO:0000256" key="4">
    <source>
        <dbReference type="ARBA" id="ARBA00023163"/>
    </source>
</evidence>
<evidence type="ECO:0000256" key="2">
    <source>
        <dbReference type="ARBA" id="ARBA00023015"/>
    </source>
</evidence>
<dbReference type="RefSeq" id="WP_315734932.1">
    <property type="nucleotide sequence ID" value="NZ_JAVYII010000008.1"/>
</dbReference>
<evidence type="ECO:0000313" key="9">
    <source>
        <dbReference type="Proteomes" id="UP001268542"/>
    </source>
</evidence>
<keyword evidence="2" id="KW-0805">Transcription regulation</keyword>
<comment type="similarity">
    <text evidence="1">Belongs to the sigma-70 factor family. ECF subfamily.</text>
</comment>
<dbReference type="EMBL" id="JAVYII010000008">
    <property type="protein sequence ID" value="MDT9594798.1"/>
    <property type="molecule type" value="Genomic_DNA"/>
</dbReference>
<feature type="domain" description="RNA polymerase sigma factor 70 region 4 type 2" evidence="7">
    <location>
        <begin position="221"/>
        <end position="271"/>
    </location>
</feature>
<reference evidence="8 9" key="1">
    <citation type="submission" date="2023-08" db="EMBL/GenBank/DDBJ databases">
        <title>Nocardioides seae sp. nov., a bacterium isolated from a soil.</title>
        <authorList>
            <person name="Wang X."/>
        </authorList>
    </citation>
    <scope>NUCLEOTIDE SEQUENCE [LARGE SCALE GENOMIC DNA]</scope>
    <source>
        <strain evidence="8 9">YZH12</strain>
    </source>
</reference>
<dbReference type="Proteomes" id="UP001268542">
    <property type="component" value="Unassembled WGS sequence"/>
</dbReference>
<accession>A0ABU3PZW7</accession>
<dbReference type="PANTHER" id="PTHR43133">
    <property type="entry name" value="RNA POLYMERASE ECF-TYPE SIGMA FACTO"/>
    <property type="match status" value="1"/>
</dbReference>
<dbReference type="InterPro" id="IPR036388">
    <property type="entry name" value="WH-like_DNA-bd_sf"/>
</dbReference>
<protein>
    <submittedName>
        <fullName evidence="8">Sigma-70 family RNA polymerase sigma factor</fullName>
    </submittedName>
</protein>
<dbReference type="InterPro" id="IPR013325">
    <property type="entry name" value="RNA_pol_sigma_r2"/>
</dbReference>
<feature type="domain" description="RNA polymerase sigma-70 region 2" evidence="6">
    <location>
        <begin position="122"/>
        <end position="188"/>
    </location>
</feature>
<dbReference type="InterPro" id="IPR013249">
    <property type="entry name" value="RNA_pol_sigma70_r4_t2"/>
</dbReference>
<dbReference type="Gene3D" id="1.10.10.10">
    <property type="entry name" value="Winged helix-like DNA-binding domain superfamily/Winged helix DNA-binding domain"/>
    <property type="match status" value="1"/>
</dbReference>
<dbReference type="InterPro" id="IPR007627">
    <property type="entry name" value="RNA_pol_sigma70_r2"/>
</dbReference>
<comment type="caution">
    <text evidence="8">The sequence shown here is derived from an EMBL/GenBank/DDBJ whole genome shotgun (WGS) entry which is preliminary data.</text>
</comment>